<reference evidence="19" key="1">
    <citation type="journal article" date="2015" name="Mol. Ecol. Resour.">
        <title>Next-generation sequencing workflow for assembly of nonmodel mitogenomes exemplified with North Pacific albatrosses (Phoebastria spp.).</title>
        <authorList>
            <person name="Lounsberry Z.T."/>
            <person name="Brown S.K."/>
            <person name="Collins P.W."/>
            <person name="Henry R.W."/>
            <person name="Newsome S.D."/>
            <person name="Sacks B.N."/>
        </authorList>
    </citation>
    <scope>NUCLEOTIDE SEQUENCE</scope>
</reference>
<evidence type="ECO:0000256" key="1">
    <source>
        <dbReference type="ARBA" id="ARBA00003257"/>
    </source>
</evidence>
<evidence type="ECO:0000256" key="2">
    <source>
        <dbReference type="ARBA" id="ARBA00004225"/>
    </source>
</evidence>
<keyword evidence="7 17" id="KW-0679">Respiratory chain</keyword>
<keyword evidence="12 17" id="KW-0520">NAD</keyword>
<accession>A0A0B4MZA9</accession>
<keyword evidence="6 17" id="KW-0813">Transport</keyword>
<evidence type="ECO:0000256" key="16">
    <source>
        <dbReference type="ARBA" id="ARBA00049551"/>
    </source>
</evidence>
<evidence type="ECO:0000256" key="11">
    <source>
        <dbReference type="ARBA" id="ARBA00022989"/>
    </source>
</evidence>
<evidence type="ECO:0000256" key="7">
    <source>
        <dbReference type="ARBA" id="ARBA00022660"/>
    </source>
</evidence>
<dbReference type="GO" id="GO:0031966">
    <property type="term" value="C:mitochondrial membrane"/>
    <property type="evidence" value="ECO:0007669"/>
    <property type="project" value="UniProtKB-SubCell"/>
</dbReference>
<feature type="transmembrane region" description="Helical" evidence="17">
    <location>
        <begin position="87"/>
        <end position="110"/>
    </location>
</feature>
<geneLocation type="mitochondrion" evidence="19"/>
<keyword evidence="13 17" id="KW-0830">Ubiquinone</keyword>
<evidence type="ECO:0000256" key="13">
    <source>
        <dbReference type="ARBA" id="ARBA00023075"/>
    </source>
</evidence>
<feature type="transmembrane region" description="Helical" evidence="17">
    <location>
        <begin position="136"/>
        <end position="164"/>
    </location>
</feature>
<proteinExistence type="inferred from homology"/>
<evidence type="ECO:0000256" key="4">
    <source>
        <dbReference type="ARBA" id="ARBA00012944"/>
    </source>
</evidence>
<dbReference type="RefSeq" id="YP_009115551.1">
    <property type="nucleotide sequence ID" value="NC_026188.1"/>
</dbReference>
<evidence type="ECO:0000256" key="15">
    <source>
        <dbReference type="ARBA" id="ARBA00023136"/>
    </source>
</evidence>
<protein>
    <recommendedName>
        <fullName evidence="5 17">NADH-ubiquinone oxidoreductase chain 6</fullName>
        <ecNumber evidence="4 17">7.1.1.2</ecNumber>
    </recommendedName>
</protein>
<name>A0A0B4MZA9_PHONG</name>
<dbReference type="Gene3D" id="1.20.120.1200">
    <property type="entry name" value="NADH-ubiquinone/plastoquinone oxidoreductase chain 6, subunit NuoJ"/>
    <property type="match status" value="1"/>
</dbReference>
<dbReference type="InterPro" id="IPR050269">
    <property type="entry name" value="ComplexI_Subunit6"/>
</dbReference>
<evidence type="ECO:0000256" key="10">
    <source>
        <dbReference type="ARBA" id="ARBA00022982"/>
    </source>
</evidence>
<evidence type="ECO:0000256" key="12">
    <source>
        <dbReference type="ARBA" id="ARBA00023027"/>
    </source>
</evidence>
<keyword evidence="18" id="KW-0732">Signal</keyword>
<feature type="transmembrane region" description="Helical" evidence="17">
    <location>
        <begin position="44"/>
        <end position="75"/>
    </location>
</feature>
<evidence type="ECO:0000256" key="6">
    <source>
        <dbReference type="ARBA" id="ARBA00022448"/>
    </source>
</evidence>
<evidence type="ECO:0000256" key="17">
    <source>
        <dbReference type="RuleBase" id="RU004430"/>
    </source>
</evidence>
<dbReference type="InterPro" id="IPR001457">
    <property type="entry name" value="NADH_UbQ/plastoQ_OxRdtase_su6"/>
</dbReference>
<dbReference type="RefSeq" id="YP_009115552.1">
    <property type="nucleotide sequence ID" value="NC_026188.1"/>
</dbReference>
<gene>
    <name evidence="19" type="primary">ND6</name>
</gene>
<organism evidence="19">
    <name type="scientific">Phoebastria nigripes</name>
    <name type="common">Black-footed albatross</name>
    <name type="synonym">Diomedea nigripes</name>
    <dbReference type="NCBI Taxonomy" id="54021"/>
    <lineage>
        <taxon>Eukaryota</taxon>
        <taxon>Metazoa</taxon>
        <taxon>Chordata</taxon>
        <taxon>Craniata</taxon>
        <taxon>Vertebrata</taxon>
        <taxon>Euteleostomi</taxon>
        <taxon>Archelosauria</taxon>
        <taxon>Archosauria</taxon>
        <taxon>Dinosauria</taxon>
        <taxon>Saurischia</taxon>
        <taxon>Theropoda</taxon>
        <taxon>Coelurosauria</taxon>
        <taxon>Aves</taxon>
        <taxon>Neognathae</taxon>
        <taxon>Neoaves</taxon>
        <taxon>Aequornithes</taxon>
        <taxon>Procellariiformes</taxon>
        <taxon>Diomedeidae</taxon>
        <taxon>Phoebastria</taxon>
    </lineage>
</organism>
<evidence type="ECO:0000256" key="18">
    <source>
        <dbReference type="SAM" id="SignalP"/>
    </source>
</evidence>
<keyword evidence="10 17" id="KW-0249">Electron transport</keyword>
<feature type="chain" id="PRO_5007391032" description="NADH-ubiquinone oxidoreductase chain 6" evidence="18">
    <location>
        <begin position="21"/>
        <end position="175"/>
    </location>
</feature>
<comment type="subcellular location">
    <subcellularLocation>
        <location evidence="2 17">Mitochondrion membrane</location>
        <topology evidence="2 17">Multi-pass membrane protein</topology>
    </subcellularLocation>
</comment>
<evidence type="ECO:0000256" key="14">
    <source>
        <dbReference type="ARBA" id="ARBA00023128"/>
    </source>
</evidence>
<comment type="similarity">
    <text evidence="3 17">Belongs to the complex I subunit 6 family.</text>
</comment>
<feature type="signal peptide" evidence="18">
    <location>
        <begin position="1"/>
        <end position="20"/>
    </location>
</feature>
<dbReference type="PANTHER" id="PTHR11435:SF1">
    <property type="entry name" value="NADH-UBIQUINONE OXIDOREDUCTASE CHAIN 6"/>
    <property type="match status" value="1"/>
</dbReference>
<dbReference type="EC" id="7.1.1.2" evidence="4 17"/>
<comment type="function">
    <text evidence="1">Core subunit of the mitochondrial membrane respiratory chain NADH dehydrogenase (Complex I) that is believed to belong to the minimal assembly required for catalysis. Complex I functions in the transfer of electrons from NADH to the respiratory chain. The immediate electron acceptor for the enzyme is believed to be ubiquinone.</text>
</comment>
<comment type="catalytic activity">
    <reaction evidence="16 17">
        <text>a ubiquinone + NADH + 5 H(+)(in) = a ubiquinol + NAD(+) + 4 H(+)(out)</text>
        <dbReference type="Rhea" id="RHEA:29091"/>
        <dbReference type="Rhea" id="RHEA-COMP:9565"/>
        <dbReference type="Rhea" id="RHEA-COMP:9566"/>
        <dbReference type="ChEBI" id="CHEBI:15378"/>
        <dbReference type="ChEBI" id="CHEBI:16389"/>
        <dbReference type="ChEBI" id="CHEBI:17976"/>
        <dbReference type="ChEBI" id="CHEBI:57540"/>
        <dbReference type="ChEBI" id="CHEBI:57945"/>
        <dbReference type="EC" id="7.1.1.2"/>
    </reaction>
</comment>
<dbReference type="GeneID" id="22908824"/>
<dbReference type="InterPro" id="IPR042106">
    <property type="entry name" value="Nuo/plastoQ_OxRdtase_6_NuoJ"/>
</dbReference>
<dbReference type="PANTHER" id="PTHR11435">
    <property type="entry name" value="NADH UBIQUINONE OXIDOREDUCTASE SUBUNIT ND6"/>
    <property type="match status" value="1"/>
</dbReference>
<dbReference type="GO" id="GO:0008137">
    <property type="term" value="F:NADH dehydrogenase (ubiquinone) activity"/>
    <property type="evidence" value="ECO:0007669"/>
    <property type="project" value="UniProtKB-UniRule"/>
</dbReference>
<evidence type="ECO:0000256" key="3">
    <source>
        <dbReference type="ARBA" id="ARBA00005698"/>
    </source>
</evidence>
<keyword evidence="14 17" id="KW-0496">Mitochondrion</keyword>
<dbReference type="CTD" id="4541"/>
<dbReference type="Pfam" id="PF00499">
    <property type="entry name" value="Oxidored_q3"/>
    <property type="match status" value="1"/>
</dbReference>
<dbReference type="EMBL" id="KJ735512">
    <property type="protein sequence ID" value="AID69869.1"/>
    <property type="molecule type" value="Genomic_DNA"/>
</dbReference>
<dbReference type="AlphaFoldDB" id="A0A0B4MZA9"/>
<evidence type="ECO:0000256" key="9">
    <source>
        <dbReference type="ARBA" id="ARBA00022967"/>
    </source>
</evidence>
<keyword evidence="8 17" id="KW-0812">Transmembrane</keyword>
<evidence type="ECO:0000256" key="8">
    <source>
        <dbReference type="ARBA" id="ARBA00022692"/>
    </source>
</evidence>
<dbReference type="GeneID" id="22908825"/>
<sequence>MTYFVLFLGLCFVLGGLAVASNPSPYYGVVGLVLASVVGCGWLLSLGVSFVSLVLFMVYLGGMLVVFVYSVSLAADPFPEAWGSWRVMGYGVGLVLVVVVGGIVGGWGLVECWKLGVVTVDSGGMFSARLDFSGVAMFYSCGAGMFLVAGWGLLLTLFVVLELVRGLSCGAIRAV</sequence>
<keyword evidence="15 17" id="KW-0472">Membrane</keyword>
<evidence type="ECO:0000256" key="5">
    <source>
        <dbReference type="ARBA" id="ARBA00021095"/>
    </source>
</evidence>
<comment type="function">
    <text evidence="17">Core subunit of the mitochondrial membrane respiratory chain NADH dehydrogenase (Complex I) which catalyzes electron transfer from NADH through the respiratory chain, using ubiquinone as an electron acceptor. Essential for the catalytic activity and assembly of complex I.</text>
</comment>
<keyword evidence="9 17" id="KW-1278">Translocase</keyword>
<dbReference type="EMBL" id="KJ735512">
    <property type="protein sequence ID" value="AID69868.1"/>
    <property type="molecule type" value="Genomic_DNA"/>
</dbReference>
<evidence type="ECO:0000313" key="19">
    <source>
        <dbReference type="EMBL" id="AID69868.1"/>
    </source>
</evidence>
<keyword evidence="11 17" id="KW-1133">Transmembrane helix</keyword>